<evidence type="ECO:0000259" key="1">
    <source>
        <dbReference type="Pfam" id="PF04168"/>
    </source>
</evidence>
<reference evidence="2 3" key="1">
    <citation type="submission" date="2015-05" db="EMBL/GenBank/DDBJ databases">
        <authorList>
            <person name="Tang B."/>
            <person name="Yu Y."/>
        </authorList>
    </citation>
    <scope>NUCLEOTIDE SEQUENCE [LARGE SCALE GENOMIC DNA]</scope>
    <source>
        <strain evidence="2 3">DSM 7029</strain>
    </source>
</reference>
<dbReference type="InterPro" id="IPR007296">
    <property type="entry name" value="DUF403"/>
</dbReference>
<dbReference type="AlphaFoldDB" id="A0A0G3BGG1"/>
<organism evidence="2 3">
    <name type="scientific">Caldimonas brevitalea</name>
    <dbReference type="NCBI Taxonomy" id="413882"/>
    <lineage>
        <taxon>Bacteria</taxon>
        <taxon>Pseudomonadati</taxon>
        <taxon>Pseudomonadota</taxon>
        <taxon>Betaproteobacteria</taxon>
        <taxon>Burkholderiales</taxon>
        <taxon>Sphaerotilaceae</taxon>
        <taxon>Caldimonas</taxon>
    </lineage>
</organism>
<name>A0A0G3BGG1_9BURK</name>
<evidence type="ECO:0000313" key="2">
    <source>
        <dbReference type="EMBL" id="AKJ28397.1"/>
    </source>
</evidence>
<protein>
    <recommendedName>
        <fullName evidence="1">DUF403 domain-containing protein</fullName>
    </recommendedName>
</protein>
<dbReference type="EMBL" id="CP011371">
    <property type="protein sequence ID" value="AKJ28397.1"/>
    <property type="molecule type" value="Genomic_DNA"/>
</dbReference>
<dbReference type="STRING" id="413882.AAW51_1706"/>
<feature type="domain" description="DUF403" evidence="1">
    <location>
        <begin position="1"/>
        <end position="20"/>
    </location>
</feature>
<gene>
    <name evidence="2" type="ORF">AAW51_1706</name>
</gene>
<dbReference type="PATRIC" id="fig|413882.6.peg.1792"/>
<dbReference type="Proteomes" id="UP000035352">
    <property type="component" value="Chromosome"/>
</dbReference>
<proteinExistence type="predicted"/>
<keyword evidence="3" id="KW-1185">Reference proteome</keyword>
<evidence type="ECO:0000313" key="3">
    <source>
        <dbReference type="Proteomes" id="UP000035352"/>
    </source>
</evidence>
<dbReference type="Pfam" id="PF04168">
    <property type="entry name" value="Alpha-E"/>
    <property type="match status" value="1"/>
</dbReference>
<dbReference type="KEGG" id="pbh:AAW51_1706"/>
<accession>A0A0G3BGG1</accession>
<sequence length="52" mass="5549">MLSRTADHLFWMARYMERAGQPALAGCGVAGTAQHTRQRAAGFSALGVEDAI</sequence>
<dbReference type="OrthoDB" id="8910387at2"/>